<dbReference type="Pfam" id="PF12625">
    <property type="entry name" value="Arabinose_bd"/>
    <property type="match status" value="1"/>
</dbReference>
<keyword evidence="3" id="KW-0804">Transcription</keyword>
<sequence>MQDPQRLLVLALLDYAARKNAPTDQLCTLIGLDPDRLKQPGLLGLTARQIDDLWTNAARLTKDPLFGLHFGESMQLTALGVVGGLVQTSRTIGEALTQAAAFTNLITDVVSLSFSRTTDWIVIDFLPNKARWEVAPVAFQQQMDLFMAFTLHELDGLVLRRVCPIQVTYPVDPVYKVEYERVLRCPDLVQAGGYQLKLDGTYWDEPISTANYDMQQLWLKQAAERTPISQNIATLSARITQHLLTNAYLGIPTLEDMAANLNISPRSLQRKLQEEGVSYQQLADSVRKTVAIQYLDTKKYPIKEIAYLLGYNELSAFTRAFKRWTGCPPVHYQRLS</sequence>
<dbReference type="Pfam" id="PF12833">
    <property type="entry name" value="HTH_18"/>
    <property type="match status" value="1"/>
</dbReference>
<dbReference type="SMART" id="SM00342">
    <property type="entry name" value="HTH_ARAC"/>
    <property type="match status" value="1"/>
</dbReference>
<reference evidence="6" key="2">
    <citation type="submission" date="2023-07" db="EMBL/GenBank/DDBJ databases">
        <authorList>
            <person name="Jung D.-H."/>
        </authorList>
    </citation>
    <scope>NUCLEOTIDE SEQUENCE [LARGE SCALE GENOMIC DNA]</scope>
    <source>
        <strain evidence="6">JA-25</strain>
    </source>
</reference>
<dbReference type="PROSITE" id="PS01124">
    <property type="entry name" value="HTH_ARAC_FAMILY_2"/>
    <property type="match status" value="1"/>
</dbReference>
<name>A0ABX0QI41_9BACT</name>
<evidence type="ECO:0000256" key="3">
    <source>
        <dbReference type="ARBA" id="ARBA00023163"/>
    </source>
</evidence>
<organism evidence="5 6">
    <name type="scientific">Fibrivirga algicola</name>
    <dbReference type="NCBI Taxonomy" id="2950420"/>
    <lineage>
        <taxon>Bacteria</taxon>
        <taxon>Pseudomonadati</taxon>
        <taxon>Bacteroidota</taxon>
        <taxon>Cytophagia</taxon>
        <taxon>Cytophagales</taxon>
        <taxon>Spirosomataceae</taxon>
        <taxon>Fibrivirga</taxon>
    </lineage>
</organism>
<dbReference type="Gene3D" id="1.10.10.60">
    <property type="entry name" value="Homeodomain-like"/>
    <property type="match status" value="1"/>
</dbReference>
<dbReference type="InterPro" id="IPR009057">
    <property type="entry name" value="Homeodomain-like_sf"/>
</dbReference>
<dbReference type="EMBL" id="WAEL01000005">
    <property type="protein sequence ID" value="NID11712.1"/>
    <property type="molecule type" value="Genomic_DNA"/>
</dbReference>
<accession>A0ABX0QI41</accession>
<keyword evidence="1" id="KW-0805">Transcription regulation</keyword>
<gene>
    <name evidence="5" type="ORF">F7231_16180</name>
</gene>
<keyword evidence="2" id="KW-0238">DNA-binding</keyword>
<evidence type="ECO:0000313" key="5">
    <source>
        <dbReference type="EMBL" id="NID11712.1"/>
    </source>
</evidence>
<dbReference type="PANTHER" id="PTHR47894:SF1">
    <property type="entry name" value="HTH-TYPE TRANSCRIPTIONAL REGULATOR VQSM"/>
    <property type="match status" value="1"/>
</dbReference>
<dbReference type="SUPFAM" id="SSF46689">
    <property type="entry name" value="Homeodomain-like"/>
    <property type="match status" value="1"/>
</dbReference>
<feature type="domain" description="HTH araC/xylS-type" evidence="4">
    <location>
        <begin position="237"/>
        <end position="335"/>
    </location>
</feature>
<keyword evidence="6" id="KW-1185">Reference proteome</keyword>
<protein>
    <submittedName>
        <fullName evidence="5">AraC family transcriptional regulator</fullName>
    </submittedName>
</protein>
<dbReference type="InterPro" id="IPR018060">
    <property type="entry name" value="HTH_AraC"/>
</dbReference>
<evidence type="ECO:0000259" key="4">
    <source>
        <dbReference type="PROSITE" id="PS01124"/>
    </source>
</evidence>
<comment type="caution">
    <text evidence="5">The sequence shown here is derived from an EMBL/GenBank/DDBJ whole genome shotgun (WGS) entry which is preliminary data.</text>
</comment>
<proteinExistence type="predicted"/>
<dbReference type="Proteomes" id="UP000606008">
    <property type="component" value="Unassembled WGS sequence"/>
</dbReference>
<reference evidence="6" key="1">
    <citation type="submission" date="2019-09" db="EMBL/GenBank/DDBJ databases">
        <authorList>
            <person name="Jung D.-H."/>
        </authorList>
    </citation>
    <scope>NUCLEOTIDE SEQUENCE [LARGE SCALE GENOMIC DNA]</scope>
    <source>
        <strain evidence="6">JA-25</strain>
    </source>
</reference>
<evidence type="ECO:0000256" key="2">
    <source>
        <dbReference type="ARBA" id="ARBA00023125"/>
    </source>
</evidence>
<evidence type="ECO:0000313" key="6">
    <source>
        <dbReference type="Proteomes" id="UP000606008"/>
    </source>
</evidence>
<dbReference type="InterPro" id="IPR032687">
    <property type="entry name" value="AraC-type_N"/>
</dbReference>
<evidence type="ECO:0000256" key="1">
    <source>
        <dbReference type="ARBA" id="ARBA00023015"/>
    </source>
</evidence>
<dbReference type="PANTHER" id="PTHR47894">
    <property type="entry name" value="HTH-TYPE TRANSCRIPTIONAL REGULATOR GADX"/>
    <property type="match status" value="1"/>
</dbReference>